<reference evidence="2" key="1">
    <citation type="submission" date="2023-10" db="EMBL/GenBank/DDBJ databases">
        <authorList>
            <person name="Chen Y."/>
            <person name="Shah S."/>
            <person name="Dougan E. K."/>
            <person name="Thang M."/>
            <person name="Chan C."/>
        </authorList>
    </citation>
    <scope>NUCLEOTIDE SEQUENCE [LARGE SCALE GENOMIC DNA]</scope>
</reference>
<dbReference type="Pfam" id="PF16213">
    <property type="entry name" value="DCB"/>
    <property type="match status" value="1"/>
</dbReference>
<sequence length="420" mass="44430">MFSVAQPEAREGPGRRAPDAVLREALQGILRLAPKKLKELRDESTADLARLDGAALEGTVGGADAFFKSLSLGCEAAGSPKVVATALEATQELLASGALAGMGSDPFKEGGGRRLIDSVIESVCNCADQGDESVQMHMIRSLESAVTSQHCEVHNESLMLAVSTCFKLNRDSKISSSQRSAHNSLTQMLNVVVQRMELSSGDMSRTTPAPFDETVVSSQRSAQEAKMAASELALLPPRQVLHDLMSTYVTMLVDKVVLDTAEKTGSQSAIAEDCPELGPPGKFGWCVVCRRSAGHYCVNTQDPVCGKACKHYNLERLRLVQQHFGSHREDLEIAERLAEAEAASEEGACLQALAREGAASDTDASFASASCLRQGAATAAAEPASAKALASLNPHHKDAVQVFEYAAACAEHEGSTSGAD</sequence>
<name>A0ABN9YCY3_9DINO</name>
<keyword evidence="3" id="KW-1185">Reference proteome</keyword>
<proteinExistence type="predicted"/>
<dbReference type="CDD" id="cd23022">
    <property type="entry name" value="zf-HIT_DDX59"/>
    <property type="match status" value="1"/>
</dbReference>
<feature type="domain" description="Mon2/Sec7/BIG1-like dimerisation and cyclophilin-binding" evidence="1">
    <location>
        <begin position="21"/>
        <end position="198"/>
    </location>
</feature>
<accession>A0ABN9YCY3</accession>
<dbReference type="InterPro" id="IPR032629">
    <property type="entry name" value="DCB_dom"/>
</dbReference>
<comment type="caution">
    <text evidence="2">The sequence shown here is derived from an EMBL/GenBank/DDBJ whole genome shotgun (WGS) entry which is preliminary data.</text>
</comment>
<evidence type="ECO:0000259" key="1">
    <source>
        <dbReference type="Pfam" id="PF16213"/>
    </source>
</evidence>
<protein>
    <recommendedName>
        <fullName evidence="1">Mon2/Sec7/BIG1-like dimerisation and cyclophilin-binding domain-containing protein</fullName>
    </recommendedName>
</protein>
<dbReference type="EMBL" id="CAUYUJ010022426">
    <property type="protein sequence ID" value="CAK0910582.1"/>
    <property type="molecule type" value="Genomic_DNA"/>
</dbReference>
<organism evidence="2 3">
    <name type="scientific">Prorocentrum cordatum</name>
    <dbReference type="NCBI Taxonomy" id="2364126"/>
    <lineage>
        <taxon>Eukaryota</taxon>
        <taxon>Sar</taxon>
        <taxon>Alveolata</taxon>
        <taxon>Dinophyceae</taxon>
        <taxon>Prorocentrales</taxon>
        <taxon>Prorocentraceae</taxon>
        <taxon>Prorocentrum</taxon>
    </lineage>
</organism>
<evidence type="ECO:0000313" key="2">
    <source>
        <dbReference type="EMBL" id="CAK0910582.1"/>
    </source>
</evidence>
<dbReference type="Proteomes" id="UP001189429">
    <property type="component" value="Unassembled WGS sequence"/>
</dbReference>
<evidence type="ECO:0000313" key="3">
    <source>
        <dbReference type="Proteomes" id="UP001189429"/>
    </source>
</evidence>
<gene>
    <name evidence="2" type="ORF">PCOR1329_LOCUS84733</name>
</gene>